<accession>A0A8R2AAT1</accession>
<evidence type="ECO:0000259" key="6">
    <source>
        <dbReference type="PROSITE" id="PS51665"/>
    </source>
</evidence>
<protein>
    <recommendedName>
        <fullName evidence="6">Enkurin domain-containing protein</fullName>
    </recommendedName>
</protein>
<dbReference type="PANTHER" id="PTHR21490">
    <property type="entry name" value="ENKURIN-RELATED"/>
    <property type="match status" value="1"/>
</dbReference>
<dbReference type="GO" id="GO:0001669">
    <property type="term" value="C:acrosomal vesicle"/>
    <property type="evidence" value="ECO:0007669"/>
    <property type="project" value="TreeGrafter"/>
</dbReference>
<sequence length="255" mass="29848">MSEYQENIKYLIQRPKTPVIKPPMHRSIFNNSIQREFKLNRGCHQTMGYAEVKVNKPSEFLKKNTRKVIRPFVENTKKTIKNPVHCPCYPNNNKPSPKKKILRNFLSENVVDVVRKVPPCPKHRVQDSRNGHIIVLNEAGLEPSYVFKKDFGKLPLYIEKTLKKNETIRLVEIERIKAIKPPLRRLPEDERYELLTGLKANWAELTRQFLLLPILTDSVTKINRKTFMENQLGNLEKDITLLEKYPALYVCDDDA</sequence>
<evidence type="ECO:0000256" key="5">
    <source>
        <dbReference type="ARBA" id="ARBA00023273"/>
    </source>
</evidence>
<dbReference type="Pfam" id="PF13864">
    <property type="entry name" value="Enkurin"/>
    <property type="match status" value="1"/>
</dbReference>
<evidence type="ECO:0000313" key="8">
    <source>
        <dbReference type="Proteomes" id="UP000007819"/>
    </source>
</evidence>
<evidence type="ECO:0000256" key="4">
    <source>
        <dbReference type="ARBA" id="ARBA00023212"/>
    </source>
</evidence>
<evidence type="ECO:0000256" key="1">
    <source>
        <dbReference type="ARBA" id="ARBA00004138"/>
    </source>
</evidence>
<dbReference type="AlphaFoldDB" id="A0A8R2AAT1"/>
<dbReference type="InterPro" id="IPR052102">
    <property type="entry name" value="Enkurin_domain-protein"/>
</dbReference>
<proteinExistence type="predicted"/>
<dbReference type="GO" id="GO:0005879">
    <property type="term" value="C:axonemal microtubule"/>
    <property type="evidence" value="ECO:0007669"/>
    <property type="project" value="TreeGrafter"/>
</dbReference>
<keyword evidence="8" id="KW-1185">Reference proteome</keyword>
<dbReference type="RefSeq" id="XP_003244675.3">
    <property type="nucleotide sequence ID" value="XM_003244627.3"/>
</dbReference>
<dbReference type="GeneID" id="100574274"/>
<dbReference type="KEGG" id="api:100574274"/>
<dbReference type="GO" id="GO:0005516">
    <property type="term" value="F:calmodulin binding"/>
    <property type="evidence" value="ECO:0007669"/>
    <property type="project" value="TreeGrafter"/>
</dbReference>
<organism evidence="7 8">
    <name type="scientific">Acyrthosiphon pisum</name>
    <name type="common">Pea aphid</name>
    <dbReference type="NCBI Taxonomy" id="7029"/>
    <lineage>
        <taxon>Eukaryota</taxon>
        <taxon>Metazoa</taxon>
        <taxon>Ecdysozoa</taxon>
        <taxon>Arthropoda</taxon>
        <taxon>Hexapoda</taxon>
        <taxon>Insecta</taxon>
        <taxon>Pterygota</taxon>
        <taxon>Neoptera</taxon>
        <taxon>Paraneoptera</taxon>
        <taxon>Hemiptera</taxon>
        <taxon>Sternorrhyncha</taxon>
        <taxon>Aphidomorpha</taxon>
        <taxon>Aphidoidea</taxon>
        <taxon>Aphididae</taxon>
        <taxon>Macrosiphini</taxon>
        <taxon>Acyrthosiphon</taxon>
    </lineage>
</organism>
<dbReference type="EnsemblMetazoa" id="XM_003244627.4">
    <property type="protein sequence ID" value="XP_003244675.3"/>
    <property type="gene ID" value="LOC100574274"/>
</dbReference>
<keyword evidence="4" id="KW-0206">Cytoskeleton</keyword>
<reference evidence="8" key="1">
    <citation type="submission" date="2010-06" db="EMBL/GenBank/DDBJ databases">
        <authorList>
            <person name="Jiang H."/>
            <person name="Abraham K."/>
            <person name="Ali S."/>
            <person name="Alsbrooks S.L."/>
            <person name="Anim B.N."/>
            <person name="Anosike U.S."/>
            <person name="Attaway T."/>
            <person name="Bandaranaike D.P."/>
            <person name="Battles P.K."/>
            <person name="Bell S.N."/>
            <person name="Bell A.V."/>
            <person name="Beltran B."/>
            <person name="Bickham C."/>
            <person name="Bustamante Y."/>
            <person name="Caleb T."/>
            <person name="Canada A."/>
            <person name="Cardenas V."/>
            <person name="Carter K."/>
            <person name="Chacko J."/>
            <person name="Chandrabose M.N."/>
            <person name="Chavez D."/>
            <person name="Chavez A."/>
            <person name="Chen L."/>
            <person name="Chu H.-S."/>
            <person name="Claassen K.J."/>
            <person name="Cockrell R."/>
            <person name="Collins M."/>
            <person name="Cooper J.A."/>
            <person name="Cree A."/>
            <person name="Curry S.M."/>
            <person name="Da Y."/>
            <person name="Dao M.D."/>
            <person name="Das B."/>
            <person name="Davila M.-L."/>
            <person name="Davy-Carroll L."/>
            <person name="Denson S."/>
            <person name="Dinh H."/>
            <person name="Ebong V.E."/>
            <person name="Edwards J.R."/>
            <person name="Egan A."/>
            <person name="El-Daye J."/>
            <person name="Escobedo L."/>
            <person name="Fernandez S."/>
            <person name="Fernando P.R."/>
            <person name="Flagg N."/>
            <person name="Forbes L.D."/>
            <person name="Fowler R.G."/>
            <person name="Fu Q."/>
            <person name="Gabisi R.A."/>
            <person name="Ganer J."/>
            <person name="Garbino Pronczuk A."/>
            <person name="Garcia R.M."/>
            <person name="Garner T."/>
            <person name="Garrett T.E."/>
            <person name="Gonzalez D.A."/>
            <person name="Hamid H."/>
            <person name="Hawkins E.S."/>
            <person name="Hirani K."/>
            <person name="Hogues M.E."/>
            <person name="Hollins B."/>
            <person name="Hsiao C.-H."/>
            <person name="Jabil R."/>
            <person name="James M.L."/>
            <person name="Jhangiani S.N."/>
            <person name="Johnson B."/>
            <person name="Johnson Q."/>
            <person name="Joshi V."/>
            <person name="Kalu J.B."/>
            <person name="Kam C."/>
            <person name="Kashfia A."/>
            <person name="Keebler J."/>
            <person name="Kisamo H."/>
            <person name="Kovar C.L."/>
            <person name="Lago L.A."/>
            <person name="Lai C.-Y."/>
            <person name="Laidlaw J."/>
            <person name="Lara F."/>
            <person name="Le T.-K."/>
            <person name="Lee S.L."/>
            <person name="Legall F.H."/>
            <person name="Lemon S.J."/>
            <person name="Lewis L.R."/>
            <person name="Li B."/>
            <person name="Liu Y."/>
            <person name="Liu Y.-S."/>
            <person name="Lopez J."/>
            <person name="Lozado R.J."/>
            <person name="Lu J."/>
            <person name="Madu R.C."/>
            <person name="Maheshwari M."/>
            <person name="Maheshwari R."/>
            <person name="Malloy K."/>
            <person name="Martinez E."/>
            <person name="Mathew T."/>
            <person name="Mercado I.C."/>
            <person name="Mercado C."/>
            <person name="Meyer B."/>
            <person name="Montgomery K."/>
            <person name="Morgan M.B."/>
            <person name="Munidasa M."/>
            <person name="Nazareth L.V."/>
            <person name="Nelson J."/>
            <person name="Ng B.M."/>
            <person name="Nguyen N.B."/>
            <person name="Nguyen P.Q."/>
            <person name="Nguyen T."/>
            <person name="Obregon M."/>
            <person name="Okwuonu G.O."/>
            <person name="Onwere C.G."/>
            <person name="Orozco G."/>
            <person name="Parra A."/>
            <person name="Patel S."/>
            <person name="Patil S."/>
            <person name="Perez A."/>
            <person name="Perez Y."/>
            <person name="Pham C."/>
            <person name="Primus E.L."/>
            <person name="Pu L.-L."/>
            <person name="Puazo M."/>
            <person name="Qin X."/>
            <person name="Quiroz J.B."/>
            <person name="Reese J."/>
            <person name="Richards S."/>
            <person name="Rives C.M."/>
            <person name="Robberts R."/>
            <person name="Ruiz S.J."/>
            <person name="Ruiz M.J."/>
            <person name="Santibanez J."/>
            <person name="Schneider B.W."/>
            <person name="Sisson I."/>
            <person name="Smith M."/>
            <person name="Sodergren E."/>
            <person name="Song X.-Z."/>
            <person name="Song B.B."/>
            <person name="Summersgill H."/>
            <person name="Thelus R."/>
            <person name="Thornton R.D."/>
            <person name="Trejos Z.Y."/>
            <person name="Usmani K."/>
            <person name="Vattathil S."/>
            <person name="Villasana D."/>
            <person name="Walker D.L."/>
            <person name="Wang S."/>
            <person name="Wang K."/>
            <person name="White C.S."/>
            <person name="Williams A.C."/>
            <person name="Williamson J."/>
            <person name="Wilson K."/>
            <person name="Woghiren I.O."/>
            <person name="Woodworth J.R."/>
            <person name="Worley K.C."/>
            <person name="Wright R.A."/>
            <person name="Wu W."/>
            <person name="Young L."/>
            <person name="Zhang L."/>
            <person name="Zhang J."/>
            <person name="Zhu Y."/>
            <person name="Muzny D.M."/>
            <person name="Weinstock G."/>
            <person name="Gibbs R.A."/>
        </authorList>
    </citation>
    <scope>NUCLEOTIDE SEQUENCE [LARGE SCALE GENOMIC DNA]</scope>
    <source>
        <strain evidence="8">LSR1</strain>
    </source>
</reference>
<dbReference type="PANTHER" id="PTHR21490:SF0">
    <property type="entry name" value="ENKURIN"/>
    <property type="match status" value="1"/>
</dbReference>
<dbReference type="InterPro" id="IPR027012">
    <property type="entry name" value="Enkurin_dom"/>
</dbReference>
<evidence type="ECO:0000256" key="2">
    <source>
        <dbReference type="ARBA" id="ARBA00004245"/>
    </source>
</evidence>
<evidence type="ECO:0000256" key="3">
    <source>
        <dbReference type="ARBA" id="ARBA00022490"/>
    </source>
</evidence>
<dbReference type="PROSITE" id="PS51665">
    <property type="entry name" value="ENKURIN"/>
    <property type="match status" value="1"/>
</dbReference>
<comment type="subcellular location">
    <subcellularLocation>
        <location evidence="1">Cell projection</location>
        <location evidence="1">Cilium</location>
    </subcellularLocation>
    <subcellularLocation>
        <location evidence="2">Cytoplasm</location>
        <location evidence="2">Cytoskeleton</location>
    </subcellularLocation>
</comment>
<dbReference type="Proteomes" id="UP000007819">
    <property type="component" value="Chromosome X"/>
</dbReference>
<feature type="domain" description="Enkurin" evidence="6">
    <location>
        <begin position="158"/>
        <end position="250"/>
    </location>
</feature>
<keyword evidence="3" id="KW-0963">Cytoplasm</keyword>
<dbReference type="OrthoDB" id="2123594at2759"/>
<evidence type="ECO:0000313" key="7">
    <source>
        <dbReference type="EnsemblMetazoa" id="XP_003244675.3"/>
    </source>
</evidence>
<reference evidence="7" key="2">
    <citation type="submission" date="2022-06" db="UniProtKB">
        <authorList>
            <consortium name="EnsemblMetazoa"/>
        </authorList>
    </citation>
    <scope>IDENTIFICATION</scope>
</reference>
<keyword evidence="5" id="KW-0966">Cell projection</keyword>
<name>A0A8R2AAT1_ACYPI</name>